<sequence length="1414" mass="159477">MFLSDVLKKEECRNEALQELRKLGIKCRPKKPKQHVQNVKAGYKVFKVPLKNISQQTVTLKTGQQIAVPKLVHEMCSLIMTKVSTEGLFRKEGSKVRQGEMKLILNGGGVLDKNVHIIDIAALLKTFLRELPEPLIPYGYHELFLRCALQEMSGRKAEALLLACLLLPLEHLNTLTYILQFFNEVTEHSKRNKMDAYNLAVVVGPAIFPIEEKISPSTAQMRTSKICEIVQVLIINALTVGILPESIIERLGSHSSVDLKKKKRRSGSLTRMFNGLKKIVGGKSVEESHNVVTPDLLLTPINSNIVKKRRIQANGISNKKKKELLNKLPENALLNTPFTPCRTPVSMDLSGTQDNCTKETNDLIKEKKSQWFLRSRSVKNLKEETCTGKKSANTKGILERRWSAIGQTSNLKKIKKRNSFAATSTNKESSVKIAERAPEPDYIRVSKIEYEAIKNRVSAMERRISIELESVQSRINTENENNTNVEVDGNIQNVQTVYEQTLVQSTQLSPTTDQLAKRLSRELKIRRSAEQKIIRSPSARKIGSMRRKSRELEKNSAKLTRHQSWHVPSRDAIPRASLKRGKPNTVLTGLPVNRLDSGILETKEIKRTRSSSVGEQGIKSVSCNLSGSSNDTWVSAEGFFATDNSTNDSNNVNDRASLARLRSQNAGMVLAKAKLFDKLTDSDSSGSNHLTRSIPRAKLGTKIGSSRNIASRLSYRVRSLKYEERRVSKKSMSPRRRNGHLSQKHKLQIARQYFDSSLERNCDKENIPDNFNGLDKNLILPLKDCNRTDGQKFPSPKYVTPRVPPHIKRSLNAKSPKRLCRTPGGVERSTPLRALRTPVHPHVRRTMRSLGISVLSLTLTTIVIANAYYQKKQFYPSVVYITKSNPSMAVIYIQAFICVLIVGKIMRKIFFGQLRSAEFEHLMERSWYAITETCLAFTVFRDDFNPKFVALFTLLLFLKSFHWLAEDRVDYMERSPVISLIFHIRVLSLLLLLGCLDLHFIQHAYQSTVSKGASVQLVFGFEYAILLTVVINIAIKYALHSVDLNSETPWDNKAVFLLYTELVMGFIKVILYVVFVAIMVRIYTLPLFAFRPMYYTIRNFKKAFSDVILSRRAIHNMNTLYPDATPEELQAADNVCIICREEMTTASKKLPCNHIFHTSCLRSWFQRQQTCPTCRLNILRTPTSNNNEPRPDQRHRQVPINPPNPFFNPFGGPNPFQMFGQNNQQQPQAQPAAAGPTGAQTGTNTQQPNPNIPPFVFPPFPFMPFMAPPPMPPPNLRSLSPEELRRMEGNERQNVEARIQCLRNIQVMLDAAVVMMQQYSAAAALSVQTPQNDQQPGPSTSGNSSACNGATPKSPINLPTSSVINNNTESDSVDSTTTSNESTTATTTEPSVALSSEEELRRRRLQRFQQTAEQ</sequence>
<dbReference type="GO" id="GO:0016567">
    <property type="term" value="P:protein ubiquitination"/>
    <property type="evidence" value="ECO:0007669"/>
    <property type="project" value="UniProtKB-UniPathway"/>
</dbReference>
<feature type="compositionally biased region" description="Basic residues" evidence="16">
    <location>
        <begin position="727"/>
        <end position="745"/>
    </location>
</feature>
<evidence type="ECO:0000259" key="19">
    <source>
        <dbReference type="PROSITE" id="PS50238"/>
    </source>
</evidence>
<protein>
    <recommendedName>
        <fullName evidence="5">RING-type E3 ubiquitin transferase</fullName>
        <ecNumber evidence="5">2.3.2.27</ecNumber>
    </recommendedName>
</protein>
<feature type="domain" description="RING-type" evidence="18">
    <location>
        <begin position="1136"/>
        <end position="1175"/>
    </location>
</feature>
<dbReference type="EC" id="2.3.2.27" evidence="5"/>
<keyword evidence="7 17" id="KW-0812">Transmembrane</keyword>
<comment type="catalytic activity">
    <reaction evidence="1">
        <text>S-ubiquitinyl-[E2 ubiquitin-conjugating enzyme]-L-cysteine + [acceptor protein]-L-lysine = [E2 ubiquitin-conjugating enzyme]-L-cysteine + N(6)-ubiquitinyl-[acceptor protein]-L-lysine.</text>
        <dbReference type="EC" id="2.3.2.27"/>
    </reaction>
</comment>
<keyword evidence="10" id="KW-0833">Ubl conjugation pathway</keyword>
<dbReference type="FunFam" id="3.30.40.10:FF:000088">
    <property type="entry name" value="E3 ubiquitin-protein ligase synoviolin"/>
    <property type="match status" value="1"/>
</dbReference>
<feature type="domain" description="Rho-GAP" evidence="19">
    <location>
        <begin position="48"/>
        <end position="241"/>
    </location>
</feature>
<evidence type="ECO:0000313" key="20">
    <source>
        <dbReference type="EMBL" id="KAH0819149.1"/>
    </source>
</evidence>
<evidence type="ECO:0000256" key="8">
    <source>
        <dbReference type="ARBA" id="ARBA00022723"/>
    </source>
</evidence>
<evidence type="ECO:0000256" key="13">
    <source>
        <dbReference type="ARBA" id="ARBA00022989"/>
    </source>
</evidence>
<keyword evidence="12" id="KW-0862">Zinc</keyword>
<feature type="compositionally biased region" description="Low complexity" evidence="16">
    <location>
        <begin position="1365"/>
        <end position="1395"/>
    </location>
</feature>
<keyword evidence="13 17" id="KW-1133">Transmembrane helix</keyword>
<dbReference type="GO" id="GO:0007165">
    <property type="term" value="P:signal transduction"/>
    <property type="evidence" value="ECO:0007669"/>
    <property type="project" value="InterPro"/>
</dbReference>
<evidence type="ECO:0000256" key="2">
    <source>
        <dbReference type="ARBA" id="ARBA00004477"/>
    </source>
</evidence>
<dbReference type="Proteomes" id="UP000719412">
    <property type="component" value="Unassembled WGS sequence"/>
</dbReference>
<accession>A0A8J6HQU9</accession>
<evidence type="ECO:0000256" key="4">
    <source>
        <dbReference type="ARBA" id="ARBA00010089"/>
    </source>
</evidence>
<organism evidence="20 21">
    <name type="scientific">Tenebrio molitor</name>
    <name type="common">Yellow mealworm beetle</name>
    <dbReference type="NCBI Taxonomy" id="7067"/>
    <lineage>
        <taxon>Eukaryota</taxon>
        <taxon>Metazoa</taxon>
        <taxon>Ecdysozoa</taxon>
        <taxon>Arthropoda</taxon>
        <taxon>Hexapoda</taxon>
        <taxon>Insecta</taxon>
        <taxon>Pterygota</taxon>
        <taxon>Neoptera</taxon>
        <taxon>Endopterygota</taxon>
        <taxon>Coleoptera</taxon>
        <taxon>Polyphaga</taxon>
        <taxon>Cucujiformia</taxon>
        <taxon>Tenebrionidae</taxon>
        <taxon>Tenebrio</taxon>
    </lineage>
</organism>
<evidence type="ECO:0000256" key="11">
    <source>
        <dbReference type="ARBA" id="ARBA00022824"/>
    </source>
</evidence>
<feature type="transmembrane region" description="Helical" evidence="17">
    <location>
        <begin position="850"/>
        <end position="869"/>
    </location>
</feature>
<feature type="region of interest" description="Disordered" evidence="16">
    <location>
        <begin position="1212"/>
        <end position="1250"/>
    </location>
</feature>
<dbReference type="Pfam" id="PF25563">
    <property type="entry name" value="TPR_SYVN1_N"/>
    <property type="match status" value="1"/>
</dbReference>
<name>A0A8J6HQU9_TENMO</name>
<gene>
    <name evidence="20" type="ORF">GEV33_003644</name>
</gene>
<evidence type="ECO:0000256" key="7">
    <source>
        <dbReference type="ARBA" id="ARBA00022692"/>
    </source>
</evidence>
<keyword evidence="8" id="KW-0479">Metal-binding</keyword>
<feature type="transmembrane region" description="Helical" evidence="17">
    <location>
        <begin position="977"/>
        <end position="1001"/>
    </location>
</feature>
<keyword evidence="6" id="KW-0808">Transferase</keyword>
<feature type="transmembrane region" description="Helical" evidence="17">
    <location>
        <begin position="889"/>
        <end position="906"/>
    </location>
</feature>
<feature type="region of interest" description="Disordered" evidence="16">
    <location>
        <begin position="725"/>
        <end position="745"/>
    </location>
</feature>
<evidence type="ECO:0000256" key="15">
    <source>
        <dbReference type="PROSITE-ProRule" id="PRU00175"/>
    </source>
</evidence>
<dbReference type="EMBL" id="JABDTM020015408">
    <property type="protein sequence ID" value="KAH0819149.1"/>
    <property type="molecule type" value="Genomic_DNA"/>
</dbReference>
<feature type="transmembrane region" description="Helical" evidence="17">
    <location>
        <begin position="1013"/>
        <end position="1035"/>
    </location>
</feature>
<dbReference type="InterPro" id="IPR008936">
    <property type="entry name" value="Rho_GTPase_activation_prot"/>
</dbReference>
<dbReference type="SMART" id="SM00184">
    <property type="entry name" value="RING"/>
    <property type="match status" value="1"/>
</dbReference>
<dbReference type="InterPro" id="IPR001841">
    <property type="entry name" value="Znf_RING"/>
</dbReference>
<dbReference type="SUPFAM" id="SSF48350">
    <property type="entry name" value="GTPase activation domain, GAP"/>
    <property type="match status" value="1"/>
</dbReference>
<evidence type="ECO:0000256" key="10">
    <source>
        <dbReference type="ARBA" id="ARBA00022786"/>
    </source>
</evidence>
<comment type="subcellular location">
    <subcellularLocation>
        <location evidence="2">Endoplasmic reticulum membrane</location>
        <topology evidence="2">Multi-pass membrane protein</topology>
    </subcellularLocation>
</comment>
<feature type="region of interest" description="Disordered" evidence="16">
    <location>
        <begin position="535"/>
        <end position="570"/>
    </location>
</feature>
<proteinExistence type="inferred from homology"/>
<feature type="region of interest" description="Disordered" evidence="16">
    <location>
        <begin position="1327"/>
        <end position="1414"/>
    </location>
</feature>
<dbReference type="PANTHER" id="PTHR22763">
    <property type="entry name" value="RING ZINC FINGER PROTEIN"/>
    <property type="match status" value="1"/>
</dbReference>
<dbReference type="SUPFAM" id="SSF57850">
    <property type="entry name" value="RING/U-box"/>
    <property type="match status" value="1"/>
</dbReference>
<dbReference type="GO" id="GO:0043161">
    <property type="term" value="P:proteasome-mediated ubiquitin-dependent protein catabolic process"/>
    <property type="evidence" value="ECO:0007669"/>
    <property type="project" value="TreeGrafter"/>
</dbReference>
<dbReference type="InterPro" id="IPR000198">
    <property type="entry name" value="RhoGAP_dom"/>
</dbReference>
<dbReference type="PROSITE" id="PS50089">
    <property type="entry name" value="ZF_RING_2"/>
    <property type="match status" value="1"/>
</dbReference>
<dbReference type="Pfam" id="PF13639">
    <property type="entry name" value="zf-RING_2"/>
    <property type="match status" value="1"/>
</dbReference>
<evidence type="ECO:0000256" key="5">
    <source>
        <dbReference type="ARBA" id="ARBA00012483"/>
    </source>
</evidence>
<keyword evidence="14 17" id="KW-0472">Membrane</keyword>
<dbReference type="SMART" id="SM00324">
    <property type="entry name" value="RhoGAP"/>
    <property type="match status" value="1"/>
</dbReference>
<dbReference type="GO" id="GO:0036503">
    <property type="term" value="P:ERAD pathway"/>
    <property type="evidence" value="ECO:0007669"/>
    <property type="project" value="TreeGrafter"/>
</dbReference>
<feature type="compositionally biased region" description="Low complexity" evidence="16">
    <location>
        <begin position="1212"/>
        <end position="1249"/>
    </location>
</feature>
<evidence type="ECO:0000256" key="17">
    <source>
        <dbReference type="SAM" id="Phobius"/>
    </source>
</evidence>
<comment type="pathway">
    <text evidence="3">Protein modification; protein ubiquitination.</text>
</comment>
<keyword evidence="9 15" id="KW-0863">Zinc-finger</keyword>
<dbReference type="PROSITE" id="PS50238">
    <property type="entry name" value="RHOGAP"/>
    <property type="match status" value="1"/>
</dbReference>
<dbReference type="GO" id="GO:0005789">
    <property type="term" value="C:endoplasmic reticulum membrane"/>
    <property type="evidence" value="ECO:0007669"/>
    <property type="project" value="UniProtKB-SubCell"/>
</dbReference>
<dbReference type="CDD" id="cd16479">
    <property type="entry name" value="RING-H2_synoviolin"/>
    <property type="match status" value="1"/>
</dbReference>
<dbReference type="Pfam" id="PF00620">
    <property type="entry name" value="RhoGAP"/>
    <property type="match status" value="1"/>
</dbReference>
<evidence type="ECO:0000256" key="1">
    <source>
        <dbReference type="ARBA" id="ARBA00000900"/>
    </source>
</evidence>
<feature type="transmembrane region" description="Helical" evidence="17">
    <location>
        <begin position="948"/>
        <end position="965"/>
    </location>
</feature>
<evidence type="ECO:0000256" key="14">
    <source>
        <dbReference type="ARBA" id="ARBA00023136"/>
    </source>
</evidence>
<feature type="compositionally biased region" description="Polar residues" evidence="16">
    <location>
        <begin position="1327"/>
        <end position="1348"/>
    </location>
</feature>
<dbReference type="GO" id="GO:0008270">
    <property type="term" value="F:zinc ion binding"/>
    <property type="evidence" value="ECO:0007669"/>
    <property type="project" value="UniProtKB-KW"/>
</dbReference>
<dbReference type="InterPro" id="IPR013083">
    <property type="entry name" value="Znf_RING/FYVE/PHD"/>
</dbReference>
<comment type="caution">
    <text evidence="20">The sequence shown here is derived from an EMBL/GenBank/DDBJ whole genome shotgun (WGS) entry which is preliminary data.</text>
</comment>
<dbReference type="PANTHER" id="PTHR22763:SF184">
    <property type="entry name" value="E3 UBIQUITIN-PROTEIN LIGASE SYNOVIOLIN"/>
    <property type="match status" value="1"/>
</dbReference>
<reference evidence="20" key="2">
    <citation type="submission" date="2021-08" db="EMBL/GenBank/DDBJ databases">
        <authorList>
            <person name="Eriksson T."/>
        </authorList>
    </citation>
    <scope>NUCLEOTIDE SEQUENCE</scope>
    <source>
        <strain evidence="20">Stoneville</strain>
        <tissue evidence="20">Whole head</tissue>
    </source>
</reference>
<dbReference type="UniPathway" id="UPA00143"/>
<keyword evidence="21" id="KW-1185">Reference proteome</keyword>
<reference evidence="20" key="1">
    <citation type="journal article" date="2020" name="J Insects Food Feed">
        <title>The yellow mealworm (Tenebrio molitor) genome: a resource for the emerging insects as food and feed industry.</title>
        <authorList>
            <person name="Eriksson T."/>
            <person name="Andere A."/>
            <person name="Kelstrup H."/>
            <person name="Emery V."/>
            <person name="Picard C."/>
        </authorList>
    </citation>
    <scope>NUCLEOTIDE SEQUENCE</scope>
    <source>
        <strain evidence="20">Stoneville</strain>
        <tissue evidence="20">Whole head</tissue>
    </source>
</reference>
<dbReference type="InterPro" id="IPR057992">
    <property type="entry name" value="TPR_SYVN1_N"/>
</dbReference>
<evidence type="ECO:0000259" key="18">
    <source>
        <dbReference type="PROSITE" id="PS50089"/>
    </source>
</evidence>
<keyword evidence="11" id="KW-0256">Endoplasmic reticulum</keyword>
<dbReference type="InterPro" id="IPR050731">
    <property type="entry name" value="HRD1_E3_ubiq-ligases"/>
</dbReference>
<evidence type="ECO:0000256" key="3">
    <source>
        <dbReference type="ARBA" id="ARBA00004906"/>
    </source>
</evidence>
<evidence type="ECO:0000256" key="6">
    <source>
        <dbReference type="ARBA" id="ARBA00022679"/>
    </source>
</evidence>
<dbReference type="Gene3D" id="1.10.555.10">
    <property type="entry name" value="Rho GTPase activation protein"/>
    <property type="match status" value="1"/>
</dbReference>
<evidence type="ECO:0000313" key="21">
    <source>
        <dbReference type="Proteomes" id="UP000719412"/>
    </source>
</evidence>
<evidence type="ECO:0000256" key="16">
    <source>
        <dbReference type="SAM" id="MobiDB-lite"/>
    </source>
</evidence>
<evidence type="ECO:0000256" key="9">
    <source>
        <dbReference type="ARBA" id="ARBA00022771"/>
    </source>
</evidence>
<evidence type="ECO:0000256" key="12">
    <source>
        <dbReference type="ARBA" id="ARBA00022833"/>
    </source>
</evidence>
<feature type="transmembrane region" description="Helical" evidence="17">
    <location>
        <begin position="1055"/>
        <end position="1083"/>
    </location>
</feature>
<dbReference type="GO" id="GO:0061630">
    <property type="term" value="F:ubiquitin protein ligase activity"/>
    <property type="evidence" value="ECO:0007669"/>
    <property type="project" value="UniProtKB-EC"/>
</dbReference>
<dbReference type="InterPro" id="IPR058051">
    <property type="entry name" value="Znf_RING_synoviolin"/>
</dbReference>
<dbReference type="Gene3D" id="3.30.40.10">
    <property type="entry name" value="Zinc/RING finger domain, C3HC4 (zinc finger)"/>
    <property type="match status" value="1"/>
</dbReference>
<comment type="similarity">
    <text evidence="4">Belongs to the HRD1 family.</text>
</comment>